<comment type="caution">
    <text evidence="7">The sequence shown here is derived from an EMBL/GenBank/DDBJ whole genome shotgun (WGS) entry which is preliminary data.</text>
</comment>
<keyword evidence="4 5" id="KW-0732">Signal</keyword>
<gene>
    <name evidence="7" type="ORF">HNR13_001745</name>
</gene>
<dbReference type="InterPro" id="IPR002491">
    <property type="entry name" value="ABC_transptr_periplasmic_BD"/>
</dbReference>
<dbReference type="SUPFAM" id="SSF53807">
    <property type="entry name" value="Helical backbone' metal receptor"/>
    <property type="match status" value="1"/>
</dbReference>
<dbReference type="EMBL" id="JACCFL010000001">
    <property type="protein sequence ID" value="NYJ23458.1"/>
    <property type="molecule type" value="Genomic_DNA"/>
</dbReference>
<dbReference type="PANTHER" id="PTHR30532">
    <property type="entry name" value="IRON III DICITRATE-BINDING PERIPLASMIC PROTEIN"/>
    <property type="match status" value="1"/>
</dbReference>
<accession>A0A853CSX0</accession>
<dbReference type="RefSeq" id="WP_179605381.1">
    <property type="nucleotide sequence ID" value="NZ_BAABEH010000001.1"/>
</dbReference>
<dbReference type="InterPro" id="IPR051313">
    <property type="entry name" value="Bact_iron-sidero_bind"/>
</dbReference>
<reference evidence="7 8" key="1">
    <citation type="submission" date="2020-07" db="EMBL/GenBank/DDBJ databases">
        <title>Sequencing the genomes of 1000 actinobacteria strains.</title>
        <authorList>
            <person name="Klenk H.-P."/>
        </authorList>
    </citation>
    <scope>NUCLEOTIDE SEQUENCE [LARGE SCALE GENOMIC DNA]</scope>
    <source>
        <strain evidence="7 8">DSM 15165</strain>
    </source>
</reference>
<evidence type="ECO:0000313" key="8">
    <source>
        <dbReference type="Proteomes" id="UP000578352"/>
    </source>
</evidence>
<feature type="domain" description="Fe/B12 periplasmic-binding" evidence="6">
    <location>
        <begin position="74"/>
        <end position="352"/>
    </location>
</feature>
<dbReference type="Gene3D" id="3.40.50.1980">
    <property type="entry name" value="Nitrogenase molybdenum iron protein domain"/>
    <property type="match status" value="2"/>
</dbReference>
<protein>
    <submittedName>
        <fullName evidence="7">Iron complex transport system substrate-binding protein</fullName>
    </submittedName>
</protein>
<evidence type="ECO:0000313" key="7">
    <source>
        <dbReference type="EMBL" id="NYJ23458.1"/>
    </source>
</evidence>
<dbReference type="Proteomes" id="UP000578352">
    <property type="component" value="Unassembled WGS sequence"/>
</dbReference>
<dbReference type="CDD" id="cd01146">
    <property type="entry name" value="FhuD"/>
    <property type="match status" value="1"/>
</dbReference>
<dbReference type="GO" id="GO:0030288">
    <property type="term" value="C:outer membrane-bounded periplasmic space"/>
    <property type="evidence" value="ECO:0007669"/>
    <property type="project" value="TreeGrafter"/>
</dbReference>
<evidence type="ECO:0000256" key="3">
    <source>
        <dbReference type="ARBA" id="ARBA00022448"/>
    </source>
</evidence>
<evidence type="ECO:0000259" key="6">
    <source>
        <dbReference type="PROSITE" id="PS50983"/>
    </source>
</evidence>
<organism evidence="7 8">
    <name type="scientific">Leifsonia shinshuensis</name>
    <dbReference type="NCBI Taxonomy" id="150026"/>
    <lineage>
        <taxon>Bacteria</taxon>
        <taxon>Bacillati</taxon>
        <taxon>Actinomycetota</taxon>
        <taxon>Actinomycetes</taxon>
        <taxon>Micrococcales</taxon>
        <taxon>Microbacteriaceae</taxon>
        <taxon>Leifsonia</taxon>
    </lineage>
</organism>
<comment type="similarity">
    <text evidence="2">Belongs to the bacterial solute-binding protein 8 family.</text>
</comment>
<proteinExistence type="inferred from homology"/>
<dbReference type="Pfam" id="PF01497">
    <property type="entry name" value="Peripla_BP_2"/>
    <property type="match status" value="1"/>
</dbReference>
<dbReference type="AlphaFoldDB" id="A0A853CSX0"/>
<dbReference type="GO" id="GO:1901678">
    <property type="term" value="P:iron coordination entity transport"/>
    <property type="evidence" value="ECO:0007669"/>
    <property type="project" value="UniProtKB-ARBA"/>
</dbReference>
<comment type="subcellular location">
    <subcellularLocation>
        <location evidence="1">Cell envelope</location>
    </subcellularLocation>
</comment>
<feature type="signal peptide" evidence="5">
    <location>
        <begin position="1"/>
        <end position="33"/>
    </location>
</feature>
<dbReference type="PANTHER" id="PTHR30532:SF24">
    <property type="entry name" value="FERRIC ENTEROBACTIN-BINDING PERIPLASMIC PROTEIN FEPB"/>
    <property type="match status" value="1"/>
</dbReference>
<evidence type="ECO:0000256" key="1">
    <source>
        <dbReference type="ARBA" id="ARBA00004196"/>
    </source>
</evidence>
<feature type="chain" id="PRO_5038983811" evidence="5">
    <location>
        <begin position="34"/>
        <end position="356"/>
    </location>
</feature>
<name>A0A853CSX0_9MICO</name>
<keyword evidence="3" id="KW-0813">Transport</keyword>
<sequence>MPVSARPGARRPRSARSRLVLSFAAVASAAALALTGCSASGQAEETPSSGSGGGFPVTIDSALGKARIDSQPKRVATWGWGAQDIALALGIVPVAMPKFTYGGDAHGVLPWDAEKITELKGSTPQLLDADSGEVPFEQFVKAKPDVILAPYSGLTKTEFATLSKIAPVVAYPEKPWATSWRDQTAIIGKALGMTAQADALVKKTESSVAALADKHPVLKDKTFFYAAANQPSVLNVYRAEDPRVQLLNDLGMKNSPSIASLDASKGDGSFFYQLSYENLSKIDTDLLVMYFDKQSSVDAFTADPLVAAMPAITEGRFAPIVGESFVAATSAPSVLSIPWMLDRYVPQLAAAAEKVK</sequence>
<evidence type="ECO:0000256" key="2">
    <source>
        <dbReference type="ARBA" id="ARBA00008814"/>
    </source>
</evidence>
<dbReference type="PROSITE" id="PS50983">
    <property type="entry name" value="FE_B12_PBP"/>
    <property type="match status" value="1"/>
</dbReference>
<evidence type="ECO:0000256" key="4">
    <source>
        <dbReference type="ARBA" id="ARBA00022729"/>
    </source>
</evidence>
<evidence type="ECO:0000256" key="5">
    <source>
        <dbReference type="SAM" id="SignalP"/>
    </source>
</evidence>